<dbReference type="Proteomes" id="UP000658793">
    <property type="component" value="Unassembled WGS sequence"/>
</dbReference>
<evidence type="ECO:0000256" key="2">
    <source>
        <dbReference type="PROSITE-ProRule" id="PRU01161"/>
    </source>
</evidence>
<gene>
    <name evidence="4" type="ORF">GCM10008015_12320</name>
</gene>
<dbReference type="Pfam" id="PF01734">
    <property type="entry name" value="Patatin"/>
    <property type="match status" value="1"/>
</dbReference>
<evidence type="ECO:0000256" key="1">
    <source>
        <dbReference type="ARBA" id="ARBA00023098"/>
    </source>
</evidence>
<dbReference type="EMBL" id="BMGA01000002">
    <property type="protein sequence ID" value="GGA73202.1"/>
    <property type="molecule type" value="Genomic_DNA"/>
</dbReference>
<feature type="domain" description="PNPLA" evidence="3">
    <location>
        <begin position="4"/>
        <end position="195"/>
    </location>
</feature>
<dbReference type="RefSeq" id="WP_188493428.1">
    <property type="nucleotide sequence ID" value="NZ_BMGA01000002.1"/>
</dbReference>
<organism evidence="4 5">
    <name type="scientific">Flavobacterium palustre</name>
    <dbReference type="NCBI Taxonomy" id="1476463"/>
    <lineage>
        <taxon>Bacteria</taxon>
        <taxon>Pseudomonadati</taxon>
        <taxon>Bacteroidota</taxon>
        <taxon>Flavobacteriia</taxon>
        <taxon>Flavobacteriales</taxon>
        <taxon>Flavobacteriaceae</taxon>
        <taxon>Flavobacterium</taxon>
    </lineage>
</organism>
<feature type="short sequence motif" description="DGA/G" evidence="2">
    <location>
        <begin position="182"/>
        <end position="184"/>
    </location>
</feature>
<dbReference type="Gene3D" id="3.40.1090.10">
    <property type="entry name" value="Cytosolic phospholipase A2 catalytic domain"/>
    <property type="match status" value="2"/>
</dbReference>
<keyword evidence="2" id="KW-0442">Lipid degradation</keyword>
<evidence type="ECO:0000313" key="4">
    <source>
        <dbReference type="EMBL" id="GGA73202.1"/>
    </source>
</evidence>
<dbReference type="PROSITE" id="PS51635">
    <property type="entry name" value="PNPLA"/>
    <property type="match status" value="1"/>
</dbReference>
<feature type="active site" description="Proton acceptor" evidence="2">
    <location>
        <position position="182"/>
    </location>
</feature>
<feature type="short sequence motif" description="GXGXXG" evidence="2">
    <location>
        <begin position="8"/>
        <end position="13"/>
    </location>
</feature>
<reference evidence="5" key="1">
    <citation type="journal article" date="2019" name="Int. J. Syst. Evol. Microbiol.">
        <title>The Global Catalogue of Microorganisms (GCM) 10K type strain sequencing project: providing services to taxonomists for standard genome sequencing and annotation.</title>
        <authorList>
            <consortium name="The Broad Institute Genomics Platform"/>
            <consortium name="The Broad Institute Genome Sequencing Center for Infectious Disease"/>
            <person name="Wu L."/>
            <person name="Ma J."/>
        </authorList>
    </citation>
    <scope>NUCLEOTIDE SEQUENCE [LARGE SCALE GENOMIC DNA]</scope>
    <source>
        <strain evidence="5">CGMCC 1.12811</strain>
    </source>
</reference>
<accession>A0ABQ1HFQ9</accession>
<evidence type="ECO:0000313" key="5">
    <source>
        <dbReference type="Proteomes" id="UP000658793"/>
    </source>
</evidence>
<protein>
    <recommendedName>
        <fullName evidence="3">PNPLA domain-containing protein</fullName>
    </recommendedName>
</protein>
<comment type="caution">
    <text evidence="4">The sequence shown here is derived from an EMBL/GenBank/DDBJ whole genome shotgun (WGS) entry which is preliminary data.</text>
</comment>
<dbReference type="SUPFAM" id="SSF52151">
    <property type="entry name" value="FabD/lysophospholipase-like"/>
    <property type="match status" value="1"/>
</dbReference>
<evidence type="ECO:0000259" key="3">
    <source>
        <dbReference type="PROSITE" id="PS51635"/>
    </source>
</evidence>
<keyword evidence="1 2" id="KW-0443">Lipid metabolism</keyword>
<proteinExistence type="predicted"/>
<keyword evidence="5" id="KW-1185">Reference proteome</keyword>
<feature type="active site" description="Nucleophile" evidence="2">
    <location>
        <position position="38"/>
    </location>
</feature>
<dbReference type="InterPro" id="IPR016035">
    <property type="entry name" value="Acyl_Trfase/lysoPLipase"/>
</dbReference>
<keyword evidence="2" id="KW-0378">Hydrolase</keyword>
<sequence>MRALVISGGGSKGAFAGGVAQFLLESKKIKYDMFLGTSTGSLLIPHLALGNIDKIRRIYTNVNMRKIFNINPFIVRKKNGIDVVSINHFNVLLQFFRGKRTFGESKKLRSYIKKNFPIAEFNQLKSQRTDVIVTVTNLSTNESEYKSIKDCTYDEFCDWIWISSNYIPFMSIVNIKGYDYADGGFSSLVPIQEAINRGATEIDVVILETEKTVPRVAIGRNPFSLLIDLFQIELDQIGKHNILLGTLSASYNNVKLNLYYTPIDLTNNALIFNKAKMTQWWEEGFQYALKKSETMEISKPFLSDEQSA</sequence>
<name>A0ABQ1HFQ9_9FLAO</name>
<feature type="short sequence motif" description="GXSXG" evidence="2">
    <location>
        <begin position="36"/>
        <end position="40"/>
    </location>
</feature>
<dbReference type="InterPro" id="IPR002641">
    <property type="entry name" value="PNPLA_dom"/>
</dbReference>